<evidence type="ECO:0000256" key="6">
    <source>
        <dbReference type="ARBA" id="ARBA00023015"/>
    </source>
</evidence>
<keyword evidence="9 12" id="KW-0804">Transcription</keyword>
<dbReference type="PROSITE" id="PS00031">
    <property type="entry name" value="NUCLEAR_REC_DBD_1"/>
    <property type="match status" value="1"/>
</dbReference>
<dbReference type="SMART" id="SM00430">
    <property type="entry name" value="HOLI"/>
    <property type="match status" value="1"/>
</dbReference>
<evidence type="ECO:0000256" key="5">
    <source>
        <dbReference type="ARBA" id="ARBA00022833"/>
    </source>
</evidence>
<dbReference type="PANTHER" id="PTHR24083">
    <property type="entry name" value="NUCLEAR HORMONE RECEPTOR"/>
    <property type="match status" value="1"/>
</dbReference>
<protein>
    <submittedName>
        <fullName evidence="15">Uncharacterized protein</fullName>
    </submittedName>
</protein>
<dbReference type="InterPro" id="IPR001628">
    <property type="entry name" value="Znf_hrmn_rcpt"/>
</dbReference>
<dbReference type="PRINTS" id="PR00047">
    <property type="entry name" value="STROIDFINGER"/>
</dbReference>
<dbReference type="FunFam" id="3.30.50.10:FF:000139">
    <property type="entry name" value="Estrogen receptor beta a variant b"/>
    <property type="match status" value="1"/>
</dbReference>
<dbReference type="SUPFAM" id="SSF57716">
    <property type="entry name" value="Glucocorticoid receptor-like (DNA-binding domain)"/>
    <property type="match status" value="1"/>
</dbReference>
<dbReference type="Gene3D" id="1.10.565.10">
    <property type="entry name" value="Retinoid X Receptor"/>
    <property type="match status" value="1"/>
</dbReference>
<evidence type="ECO:0000256" key="10">
    <source>
        <dbReference type="ARBA" id="ARBA00023170"/>
    </source>
</evidence>
<feature type="domain" description="NR LBD" evidence="14">
    <location>
        <begin position="247"/>
        <end position="483"/>
    </location>
</feature>
<proteinExistence type="inferred from homology"/>
<dbReference type="Proteomes" id="UP000789390">
    <property type="component" value="Unassembled WGS sequence"/>
</dbReference>
<evidence type="ECO:0000256" key="3">
    <source>
        <dbReference type="ARBA" id="ARBA00022723"/>
    </source>
</evidence>
<evidence type="ECO:0000256" key="7">
    <source>
        <dbReference type="ARBA" id="ARBA00023121"/>
    </source>
</evidence>
<evidence type="ECO:0000256" key="4">
    <source>
        <dbReference type="ARBA" id="ARBA00022771"/>
    </source>
</evidence>
<dbReference type="AlphaFoldDB" id="A0A8J2S3M9"/>
<keyword evidence="10 12" id="KW-0675">Receptor</keyword>
<dbReference type="PROSITE" id="PS51030">
    <property type="entry name" value="NUCLEAR_REC_DBD_2"/>
    <property type="match status" value="1"/>
</dbReference>
<dbReference type="SUPFAM" id="SSF48508">
    <property type="entry name" value="Nuclear receptor ligand-binding domain"/>
    <property type="match status" value="1"/>
</dbReference>
<keyword evidence="6 12" id="KW-0805">Transcription regulation</keyword>
<organism evidence="15 16">
    <name type="scientific">Daphnia galeata</name>
    <dbReference type="NCBI Taxonomy" id="27404"/>
    <lineage>
        <taxon>Eukaryota</taxon>
        <taxon>Metazoa</taxon>
        <taxon>Ecdysozoa</taxon>
        <taxon>Arthropoda</taxon>
        <taxon>Crustacea</taxon>
        <taxon>Branchiopoda</taxon>
        <taxon>Diplostraca</taxon>
        <taxon>Cladocera</taxon>
        <taxon>Anomopoda</taxon>
        <taxon>Daphniidae</taxon>
        <taxon>Daphnia</taxon>
    </lineage>
</organism>
<dbReference type="OrthoDB" id="5771769at2759"/>
<evidence type="ECO:0000259" key="13">
    <source>
        <dbReference type="PROSITE" id="PS51030"/>
    </source>
</evidence>
<dbReference type="Pfam" id="PF00105">
    <property type="entry name" value="zf-C4"/>
    <property type="match status" value="1"/>
</dbReference>
<evidence type="ECO:0000256" key="9">
    <source>
        <dbReference type="ARBA" id="ARBA00023163"/>
    </source>
</evidence>
<feature type="domain" description="Nuclear receptor" evidence="13">
    <location>
        <begin position="12"/>
        <end position="87"/>
    </location>
</feature>
<keyword evidence="2" id="KW-0754">Steroid-binding</keyword>
<evidence type="ECO:0000259" key="14">
    <source>
        <dbReference type="PROSITE" id="PS51843"/>
    </source>
</evidence>
<evidence type="ECO:0000313" key="15">
    <source>
        <dbReference type="EMBL" id="CAH0108868.1"/>
    </source>
</evidence>
<keyword evidence="11 12" id="KW-0539">Nucleus</keyword>
<dbReference type="PROSITE" id="PS51843">
    <property type="entry name" value="NR_LBD"/>
    <property type="match status" value="1"/>
</dbReference>
<comment type="caution">
    <text evidence="15">The sequence shown here is derived from an EMBL/GenBank/DDBJ whole genome shotgun (WGS) entry which is preliminary data.</text>
</comment>
<dbReference type="GO" id="GO:0043565">
    <property type="term" value="F:sequence-specific DNA binding"/>
    <property type="evidence" value="ECO:0007669"/>
    <property type="project" value="InterPro"/>
</dbReference>
<sequence>MDRVMGSRNKLEALCLVCGDKASGRHYGVSSCDGCRGFFKRSIRRNLDYMCKESNQCIVDVSRRNQCQACRFRRCLEVKMKRDGLRLAELRGSAKTTRRGMGLMLVTILEVGDAINGSYVTVQHERAPRGALKRSYQPEVDSMQTNATPLLPLSHQPPPLTSISAGYSFYSGNFPFSWRPTIGLPRHFPLNILVPPPSLPAQDNLTSSIPLLNMVKEDEVSSSAAEELPTTYKRRDLGINYKSPNVTSTSPIAMPTDPVTLMSPSHHCLPVRDTSNDVNEAAARLLFLSIRWAKSIPSFSHLFYRDQSLLLEEAWCELFILTVAQWGLNLDEVNTMRNCQELTSDRHELLIEGLRHLHQVVARIHLLRLDHTEFACLKALVLFKPETLGLRDGLAIEILQDQTQIMLHEYCLSSSSPEQQSQHEMSNMVRSHRPSLAGRFGKLLLVLPALKAVSSANVVDLFFPFSFENNRLPPFNNNNNDIYPNIPSHTQNVF</sequence>
<keyword evidence="7" id="KW-0446">Lipid-binding</keyword>
<dbReference type="SMART" id="SM00399">
    <property type="entry name" value="ZnF_C4"/>
    <property type="match status" value="1"/>
</dbReference>
<dbReference type="EMBL" id="CAKKLH010000288">
    <property type="protein sequence ID" value="CAH0108868.1"/>
    <property type="molecule type" value="Genomic_DNA"/>
</dbReference>
<comment type="subcellular location">
    <subcellularLocation>
        <location evidence="12">Nucleus</location>
    </subcellularLocation>
</comment>
<keyword evidence="3 12" id="KW-0479">Metal-binding</keyword>
<dbReference type="GO" id="GO:0008270">
    <property type="term" value="F:zinc ion binding"/>
    <property type="evidence" value="ECO:0007669"/>
    <property type="project" value="UniProtKB-KW"/>
</dbReference>
<keyword evidence="8 12" id="KW-0238">DNA-binding</keyword>
<keyword evidence="4 12" id="KW-0863">Zinc-finger</keyword>
<evidence type="ECO:0000256" key="11">
    <source>
        <dbReference type="ARBA" id="ARBA00023242"/>
    </source>
</evidence>
<evidence type="ECO:0000313" key="16">
    <source>
        <dbReference type="Proteomes" id="UP000789390"/>
    </source>
</evidence>
<dbReference type="Pfam" id="PF00104">
    <property type="entry name" value="Hormone_recep"/>
    <property type="match status" value="1"/>
</dbReference>
<evidence type="ECO:0000256" key="12">
    <source>
        <dbReference type="RuleBase" id="RU004334"/>
    </source>
</evidence>
<evidence type="ECO:0000256" key="8">
    <source>
        <dbReference type="ARBA" id="ARBA00023125"/>
    </source>
</evidence>
<name>A0A8J2S3M9_9CRUS</name>
<evidence type="ECO:0000256" key="1">
    <source>
        <dbReference type="ARBA" id="ARBA00005413"/>
    </source>
</evidence>
<dbReference type="GO" id="GO:0005496">
    <property type="term" value="F:steroid binding"/>
    <property type="evidence" value="ECO:0007669"/>
    <property type="project" value="UniProtKB-KW"/>
</dbReference>
<dbReference type="InterPro" id="IPR013088">
    <property type="entry name" value="Znf_NHR/GATA"/>
</dbReference>
<dbReference type="InterPro" id="IPR000536">
    <property type="entry name" value="Nucl_hrmn_rcpt_lig-bd"/>
</dbReference>
<dbReference type="Gene3D" id="3.30.50.10">
    <property type="entry name" value="Erythroid Transcription Factor GATA-1, subunit A"/>
    <property type="match status" value="1"/>
</dbReference>
<gene>
    <name evidence="15" type="ORF">DGAL_LOCUS12288</name>
</gene>
<dbReference type="InterPro" id="IPR035500">
    <property type="entry name" value="NHR-like_dom_sf"/>
</dbReference>
<keyword evidence="5 12" id="KW-0862">Zinc</keyword>
<dbReference type="CDD" id="cd07164">
    <property type="entry name" value="NR_DBD_PNR_like_1"/>
    <property type="match status" value="1"/>
</dbReference>
<keyword evidence="16" id="KW-1185">Reference proteome</keyword>
<accession>A0A8J2S3M9</accession>
<reference evidence="15" key="1">
    <citation type="submission" date="2021-11" db="EMBL/GenBank/DDBJ databases">
        <authorList>
            <person name="Schell T."/>
        </authorList>
    </citation>
    <scope>NUCLEOTIDE SEQUENCE</scope>
    <source>
        <strain evidence="15">M5</strain>
    </source>
</reference>
<dbReference type="PRINTS" id="PR00398">
    <property type="entry name" value="STRDHORMONER"/>
</dbReference>
<dbReference type="GO" id="GO:0003700">
    <property type="term" value="F:DNA-binding transcription factor activity"/>
    <property type="evidence" value="ECO:0007669"/>
    <property type="project" value="InterPro"/>
</dbReference>
<evidence type="ECO:0000256" key="2">
    <source>
        <dbReference type="ARBA" id="ARBA00022665"/>
    </source>
</evidence>
<comment type="similarity">
    <text evidence="1">Belongs to the nuclear hormone receptor family. NR3 subfamily.</text>
</comment>
<dbReference type="InterPro" id="IPR001723">
    <property type="entry name" value="Nuclear_hrmn_rcpt"/>
</dbReference>
<dbReference type="InterPro" id="IPR050274">
    <property type="entry name" value="Nuclear_hormone_rcpt_NR2"/>
</dbReference>
<dbReference type="GO" id="GO:0005634">
    <property type="term" value="C:nucleus"/>
    <property type="evidence" value="ECO:0007669"/>
    <property type="project" value="UniProtKB-SubCell"/>
</dbReference>